<keyword evidence="4" id="KW-1185">Reference proteome</keyword>
<accession>A0A918U696</accession>
<dbReference type="Pfam" id="PF01391">
    <property type="entry name" value="Collagen"/>
    <property type="match status" value="1"/>
</dbReference>
<evidence type="ECO:0000256" key="1">
    <source>
        <dbReference type="SAM" id="MobiDB-lite"/>
    </source>
</evidence>
<feature type="compositionally biased region" description="Low complexity" evidence="1">
    <location>
        <begin position="70"/>
        <end position="85"/>
    </location>
</feature>
<feature type="transmembrane region" description="Helical" evidence="2">
    <location>
        <begin position="12"/>
        <end position="36"/>
    </location>
</feature>
<reference evidence="3" key="2">
    <citation type="submission" date="2020-09" db="EMBL/GenBank/DDBJ databases">
        <authorList>
            <person name="Sun Q."/>
            <person name="Ohkuma M."/>
        </authorList>
    </citation>
    <scope>NUCLEOTIDE SEQUENCE</scope>
    <source>
        <strain evidence="3">JCM 4956</strain>
    </source>
</reference>
<dbReference type="AlphaFoldDB" id="A0A918U696"/>
<proteinExistence type="predicted"/>
<evidence type="ECO:0008006" key="5">
    <source>
        <dbReference type="Google" id="ProtNLM"/>
    </source>
</evidence>
<keyword evidence="2" id="KW-0472">Membrane</keyword>
<gene>
    <name evidence="3" type="ORF">GCM10010515_77250</name>
</gene>
<feature type="compositionally biased region" description="Low complexity" evidence="1">
    <location>
        <begin position="112"/>
        <end position="133"/>
    </location>
</feature>
<dbReference type="EMBL" id="BMWD01000061">
    <property type="protein sequence ID" value="GGX99741.1"/>
    <property type="molecule type" value="Genomic_DNA"/>
</dbReference>
<dbReference type="PANTHER" id="PTHR24637">
    <property type="entry name" value="COLLAGEN"/>
    <property type="match status" value="1"/>
</dbReference>
<protein>
    <recommendedName>
        <fullName evidence="5">Collagen-like protein</fullName>
    </recommendedName>
</protein>
<keyword evidence="2" id="KW-1133">Transmembrane helix</keyword>
<organism evidence="3 4">
    <name type="scientific">Streptomyces fructofermentans</name>
    <dbReference type="NCBI Taxonomy" id="152141"/>
    <lineage>
        <taxon>Bacteria</taxon>
        <taxon>Bacillati</taxon>
        <taxon>Actinomycetota</taxon>
        <taxon>Actinomycetes</taxon>
        <taxon>Kitasatosporales</taxon>
        <taxon>Streptomycetaceae</taxon>
        <taxon>Streptomyces</taxon>
    </lineage>
</organism>
<keyword evidence="2" id="KW-0812">Transmembrane</keyword>
<dbReference type="InterPro" id="IPR008160">
    <property type="entry name" value="Collagen"/>
</dbReference>
<comment type="caution">
    <text evidence="3">The sequence shown here is derived from an EMBL/GenBank/DDBJ whole genome shotgun (WGS) entry which is preliminary data.</text>
</comment>
<evidence type="ECO:0000313" key="3">
    <source>
        <dbReference type="EMBL" id="GGX99741.1"/>
    </source>
</evidence>
<feature type="compositionally biased region" description="Low complexity" evidence="1">
    <location>
        <begin position="141"/>
        <end position="153"/>
    </location>
</feature>
<feature type="region of interest" description="Disordered" evidence="1">
    <location>
        <begin position="63"/>
        <end position="211"/>
    </location>
</feature>
<name>A0A918U696_9ACTN</name>
<dbReference type="Proteomes" id="UP000645555">
    <property type="component" value="Unassembled WGS sequence"/>
</dbReference>
<sequence>MSAARRKARAWLLPRAEWLIAFTAVVFVGFLCWLAVQVVSLSQDLRSANVARDALAAQVEGLGATPIAGPPGSRGEPGESVVGPRGEPGEPGAPGPSGAPGEDGADGDDGTDGTAGEEGTPGTTGVVGPAGPQGEPGPAGPQGEPGPAGADGSDGADGADGQACPDGYSLQAPAYDEAALVCRRGEQPDEGGTDPPGPLAAGLDPTRRQYP</sequence>
<evidence type="ECO:0000256" key="2">
    <source>
        <dbReference type="SAM" id="Phobius"/>
    </source>
</evidence>
<evidence type="ECO:0000313" key="4">
    <source>
        <dbReference type="Proteomes" id="UP000645555"/>
    </source>
</evidence>
<reference evidence="3" key="1">
    <citation type="journal article" date="2014" name="Int. J. Syst. Evol. Microbiol.">
        <title>Complete genome sequence of Corynebacterium casei LMG S-19264T (=DSM 44701T), isolated from a smear-ripened cheese.</title>
        <authorList>
            <consortium name="US DOE Joint Genome Institute (JGI-PGF)"/>
            <person name="Walter F."/>
            <person name="Albersmeier A."/>
            <person name="Kalinowski J."/>
            <person name="Ruckert C."/>
        </authorList>
    </citation>
    <scope>NUCLEOTIDE SEQUENCE</scope>
    <source>
        <strain evidence="3">JCM 4956</strain>
    </source>
</reference>